<feature type="compositionally biased region" description="Basic and acidic residues" evidence="7">
    <location>
        <begin position="552"/>
        <end position="562"/>
    </location>
</feature>
<dbReference type="Proteomes" id="UP000000702">
    <property type="component" value="Unassembled WGS sequence"/>
</dbReference>
<evidence type="ECO:0000256" key="6">
    <source>
        <dbReference type="ARBA" id="ARBA00023027"/>
    </source>
</evidence>
<dbReference type="Pfam" id="PF07992">
    <property type="entry name" value="Pyr_redox_2"/>
    <property type="match status" value="1"/>
</dbReference>
<dbReference type="SUPFAM" id="SSF51905">
    <property type="entry name" value="FAD/NAD(P)-binding domain"/>
    <property type="match status" value="1"/>
</dbReference>
<dbReference type="GO" id="GO:0050660">
    <property type="term" value="F:flavin adenine dinucleotide binding"/>
    <property type="evidence" value="ECO:0007669"/>
    <property type="project" value="TreeGrafter"/>
</dbReference>
<evidence type="ECO:0000256" key="2">
    <source>
        <dbReference type="ARBA" id="ARBA00007532"/>
    </source>
</evidence>
<dbReference type="InterPro" id="IPR036188">
    <property type="entry name" value="FAD/NAD-bd_sf"/>
</dbReference>
<feature type="domain" description="Pyridine nucleotide-disulphide oxidoreductase dimerisation" evidence="8">
    <location>
        <begin position="392"/>
        <end position="497"/>
    </location>
</feature>
<evidence type="ECO:0000256" key="5">
    <source>
        <dbReference type="ARBA" id="ARBA00023002"/>
    </source>
</evidence>
<evidence type="ECO:0000256" key="7">
    <source>
        <dbReference type="SAM" id="MobiDB-lite"/>
    </source>
</evidence>
<dbReference type="EMBL" id="CAEQ01001367">
    <property type="protein sequence ID" value="CCD14049.1"/>
    <property type="molecule type" value="Genomic_DNA"/>
</dbReference>
<evidence type="ECO:0000256" key="1">
    <source>
        <dbReference type="ARBA" id="ARBA00001974"/>
    </source>
</evidence>
<evidence type="ECO:0000256" key="4">
    <source>
        <dbReference type="ARBA" id="ARBA00022827"/>
    </source>
</evidence>
<dbReference type="EMBL" id="HE575321">
    <property type="protein sequence ID" value="CCC92530.1"/>
    <property type="molecule type" value="Genomic_DNA"/>
</dbReference>
<evidence type="ECO:0000259" key="9">
    <source>
        <dbReference type="Pfam" id="PF07992"/>
    </source>
</evidence>
<dbReference type="GO" id="GO:0005739">
    <property type="term" value="C:mitochondrion"/>
    <property type="evidence" value="ECO:0007669"/>
    <property type="project" value="TreeGrafter"/>
</dbReference>
<dbReference type="FunFam" id="3.30.390.30:FF:000001">
    <property type="entry name" value="Dihydrolipoyl dehydrogenase"/>
    <property type="match status" value="1"/>
</dbReference>
<proteinExistence type="inferred from homology"/>
<dbReference type="VEuPathDB" id="TriTrypDB:TcIL3000_8_7590"/>
<dbReference type="OMA" id="SHAFAKC"/>
<name>F9W9Z4_TRYCI</name>
<dbReference type="InterPro" id="IPR050151">
    <property type="entry name" value="Class-I_Pyr_Nuc-Dis_Oxidored"/>
</dbReference>
<keyword evidence="3" id="KW-0285">Flavoprotein</keyword>
<feature type="region of interest" description="Disordered" evidence="7">
    <location>
        <begin position="510"/>
        <end position="579"/>
    </location>
</feature>
<dbReference type="Pfam" id="PF02852">
    <property type="entry name" value="Pyr_redox_dim"/>
    <property type="match status" value="1"/>
</dbReference>
<evidence type="ECO:0000256" key="3">
    <source>
        <dbReference type="ARBA" id="ARBA00022630"/>
    </source>
</evidence>
<dbReference type="PANTHER" id="PTHR22912:SF222">
    <property type="entry name" value="DEHYDROGENASE, PUTATIVE-RELATED"/>
    <property type="match status" value="1"/>
</dbReference>
<comment type="cofactor">
    <cofactor evidence="1">
        <name>FAD</name>
        <dbReference type="ChEBI" id="CHEBI:57692"/>
    </cofactor>
</comment>
<dbReference type="Gene3D" id="3.50.50.60">
    <property type="entry name" value="FAD/NAD(P)-binding domain"/>
    <property type="match status" value="2"/>
</dbReference>
<dbReference type="PANTHER" id="PTHR22912">
    <property type="entry name" value="DISULFIDE OXIDOREDUCTASE"/>
    <property type="match status" value="1"/>
</dbReference>
<evidence type="ECO:0000313" key="10">
    <source>
        <dbReference type="EMBL" id="CCC92530.1"/>
    </source>
</evidence>
<reference evidence="11 12" key="2">
    <citation type="journal article" date="2012" name="Proc. Natl. Acad. Sci. U.S.A.">
        <title>Antigenic diversity is generated by distinct evolutionary mechanisms in African trypanosome species.</title>
        <authorList>
            <person name="Jackson A.P."/>
            <person name="Berry A."/>
            <person name="Aslett M."/>
            <person name="Allison H.C."/>
            <person name="Burton P."/>
            <person name="Vavrova-Anderson J."/>
            <person name="Brown R."/>
            <person name="Browne H."/>
            <person name="Corton N."/>
            <person name="Hauser H."/>
            <person name="Gamble J."/>
            <person name="Gilderthorp R."/>
            <person name="Marcello L."/>
            <person name="McQuillan J."/>
            <person name="Otto T.D."/>
            <person name="Quail M.A."/>
            <person name="Sanders M.J."/>
            <person name="van Tonder A."/>
            <person name="Ginger M.L."/>
            <person name="Field M.C."/>
            <person name="Barry J.D."/>
            <person name="Hertz-Fowler C."/>
            <person name="Berriman M."/>
        </authorList>
    </citation>
    <scope>NUCLEOTIDE SEQUENCE [LARGE SCALE GENOMIC DNA]</scope>
    <source>
        <strain evidence="11 12">IL3000</strain>
    </source>
</reference>
<dbReference type="InterPro" id="IPR023753">
    <property type="entry name" value="FAD/NAD-binding_dom"/>
</dbReference>
<evidence type="ECO:0000313" key="11">
    <source>
        <dbReference type="EMBL" id="CCD14049.1"/>
    </source>
</evidence>
<reference evidence="12" key="1">
    <citation type="submission" date="2011-07" db="EMBL/GenBank/DDBJ databases">
        <title>Divergent evolution of antigenic variation in African trypanosomes.</title>
        <authorList>
            <person name="Jackson A.P."/>
            <person name="Berry A."/>
            <person name="Allison H.C."/>
            <person name="Burton P."/>
            <person name="Anderson J."/>
            <person name="Aslett M."/>
            <person name="Brown R."/>
            <person name="Corton N."/>
            <person name="Harris D."/>
            <person name="Hauser H."/>
            <person name="Gamble J."/>
            <person name="Gilderthorp R."/>
            <person name="McQuillan J."/>
            <person name="Quail M.A."/>
            <person name="Sanders M."/>
            <person name="Van Tonder A."/>
            <person name="Ginger M.L."/>
            <person name="Donelson J.E."/>
            <person name="Field M.C."/>
            <person name="Barry J.D."/>
            <person name="Berriman M."/>
            <person name="Hertz-Fowler C."/>
        </authorList>
    </citation>
    <scope>NUCLEOTIDE SEQUENCE [LARGE SCALE GENOMIC DNA]</scope>
    <source>
        <strain evidence="12">IL3000</strain>
    </source>
</reference>
<dbReference type="SUPFAM" id="SSF55424">
    <property type="entry name" value="FAD/NAD-linked reductases, dimerisation (C-terminal) domain"/>
    <property type="match status" value="1"/>
</dbReference>
<dbReference type="PRINTS" id="PR00411">
    <property type="entry name" value="PNDRDTASEI"/>
</dbReference>
<dbReference type="GO" id="GO:0045252">
    <property type="term" value="C:oxoglutarate dehydrogenase complex"/>
    <property type="evidence" value="ECO:0007669"/>
    <property type="project" value="TreeGrafter"/>
</dbReference>
<dbReference type="InterPro" id="IPR004099">
    <property type="entry name" value="Pyr_nucl-diS_OxRdtase_dimer"/>
</dbReference>
<comment type="similarity">
    <text evidence="2">Belongs to the class-I pyridine nucleotide-disulfide oxidoreductase family.</text>
</comment>
<evidence type="ECO:0000259" key="8">
    <source>
        <dbReference type="Pfam" id="PF02852"/>
    </source>
</evidence>
<keyword evidence="6" id="KW-0520">NAD</keyword>
<dbReference type="AlphaFoldDB" id="F9W9Z4"/>
<dbReference type="GO" id="GO:0004148">
    <property type="term" value="F:dihydrolipoyl dehydrogenase (NADH) activity"/>
    <property type="evidence" value="ECO:0007669"/>
    <property type="project" value="TreeGrafter"/>
</dbReference>
<keyword evidence="12" id="KW-1185">Reference proteome</keyword>
<evidence type="ECO:0000313" key="12">
    <source>
        <dbReference type="Proteomes" id="UP000000702"/>
    </source>
</evidence>
<gene>
    <name evidence="11" type="ORF">TCIL3000_0_00470</name>
    <name evidence="10" type="ORF">TCIL3000_8_7590</name>
</gene>
<protein>
    <submittedName>
        <fullName evidence="10">Uncharacterized protein TCIL3000_8_7590</fullName>
    </submittedName>
</protein>
<feature type="domain" description="FAD/NAD(P)-binding" evidence="9">
    <location>
        <begin position="25"/>
        <end position="355"/>
    </location>
</feature>
<dbReference type="InterPro" id="IPR016156">
    <property type="entry name" value="FAD/NAD-linked_Rdtase_dimer_sf"/>
</dbReference>
<dbReference type="Gene3D" id="3.30.390.30">
    <property type="match status" value="1"/>
</dbReference>
<dbReference type="PRINTS" id="PR00368">
    <property type="entry name" value="FADPNR"/>
</dbReference>
<dbReference type="GO" id="GO:0006103">
    <property type="term" value="P:2-oxoglutarate metabolic process"/>
    <property type="evidence" value="ECO:0007669"/>
    <property type="project" value="TreeGrafter"/>
</dbReference>
<keyword evidence="5" id="KW-0560">Oxidoreductase</keyword>
<sequence>MIHLSRTRFTRPACISHMPSTLPYFDVCVIGAGPAGIAAALRAVDYNKRVCLVEAKRIGGCDLWNGALQSKTLWEMSKYVSSLSGKAAQRVFDEATIGEIQRKLDLSRVRHALNEVSSVRETQTMELLRAAGVTTVFGKAMFSSPHELDVHSPSTNEYHVLTADYFIIATGSVPRQHEFVTVDHRRVVTTDTIMQLPIPSSLVIIGAGAVGCEFASIYANFGRTEVTIIDKARRILPKEDEDIANFVEEHLAKRGVRIHHTCTLFDLESWEESEEIGGCVYSVRHDNKTDSHNEALVETYEAERALVSLGRVPNLSGLGLENTACKVTGGQVALDVFGRCVPYEHIYAVGDASADRGLVNLGEAQGRGAVDHIYSERPQRPVNSSLLTNLSTILFLEEEMACVGLNEEHCRALGIGYIVARFDYSHLSRAVAMGGAQGFCKVVVTNDREKRLLGVRAVGAHAGSIVEVASLAIRQSDSAYSLLKLTAAYPAVVQGFVECIRMILGRSSTKPNTTPNATLREWHPPHGKRGRGYGPEGIESGSSAPEVAYQQREMEREREATRLEQAAVRQSLDATNSAT</sequence>
<accession>F9W9Z4</accession>
<organism evidence="11 12">
    <name type="scientific">Trypanosoma congolense (strain IL3000)</name>
    <dbReference type="NCBI Taxonomy" id="1068625"/>
    <lineage>
        <taxon>Eukaryota</taxon>
        <taxon>Discoba</taxon>
        <taxon>Euglenozoa</taxon>
        <taxon>Kinetoplastea</taxon>
        <taxon>Metakinetoplastina</taxon>
        <taxon>Trypanosomatida</taxon>
        <taxon>Trypanosomatidae</taxon>
        <taxon>Trypanosoma</taxon>
        <taxon>Nannomonas</taxon>
    </lineage>
</organism>
<dbReference type="VEuPathDB" id="TriTrypDB:TcIL3000_0_00470"/>
<keyword evidence="4" id="KW-0274">FAD</keyword>